<evidence type="ECO:0000256" key="3">
    <source>
        <dbReference type="ARBA" id="ARBA00022801"/>
    </source>
</evidence>
<evidence type="ECO:0000313" key="6">
    <source>
        <dbReference type="EMBL" id="KXB03613.1"/>
    </source>
</evidence>
<dbReference type="InterPro" id="IPR051201">
    <property type="entry name" value="Chloro_Bact_Ser_Proteases"/>
</dbReference>
<dbReference type="EMBL" id="LHYA01000019">
    <property type="protein sequence ID" value="KXB03613.1"/>
    <property type="molecule type" value="Genomic_DNA"/>
</dbReference>
<proteinExistence type="inferred from homology"/>
<dbReference type="PRINTS" id="PR00834">
    <property type="entry name" value="PROTEASES2C"/>
</dbReference>
<dbReference type="GO" id="GO:0006508">
    <property type="term" value="P:proteolysis"/>
    <property type="evidence" value="ECO:0007669"/>
    <property type="project" value="UniProtKB-KW"/>
</dbReference>
<evidence type="ECO:0000313" key="7">
    <source>
        <dbReference type="Proteomes" id="UP000070405"/>
    </source>
</evidence>
<dbReference type="InterPro" id="IPR009003">
    <property type="entry name" value="Peptidase_S1_PA"/>
</dbReference>
<accession>A0A133VAZ2</accession>
<dbReference type="InterPro" id="IPR043504">
    <property type="entry name" value="Peptidase_S1_PA_chymotrypsin"/>
</dbReference>
<keyword evidence="2" id="KW-0645">Protease</keyword>
<dbReference type="InterPro" id="IPR036034">
    <property type="entry name" value="PDZ_sf"/>
</dbReference>
<evidence type="ECO:0000256" key="4">
    <source>
        <dbReference type="SAM" id="MobiDB-lite"/>
    </source>
</evidence>
<dbReference type="AlphaFoldDB" id="A0A133VAZ2"/>
<dbReference type="Gene3D" id="2.30.42.10">
    <property type="match status" value="1"/>
</dbReference>
<dbReference type="InterPro" id="IPR001940">
    <property type="entry name" value="Peptidase_S1C"/>
</dbReference>
<dbReference type="Pfam" id="PF13365">
    <property type="entry name" value="Trypsin_2"/>
    <property type="match status" value="1"/>
</dbReference>
<dbReference type="SUPFAM" id="SSF50494">
    <property type="entry name" value="Trypsin-like serine proteases"/>
    <property type="match status" value="1"/>
</dbReference>
<dbReference type="Proteomes" id="UP000070405">
    <property type="component" value="Unassembled WGS sequence"/>
</dbReference>
<reference evidence="6 7" key="1">
    <citation type="journal article" date="2016" name="Sci. Rep.">
        <title>Metabolic traits of an uncultured archaeal lineage -MSBL1- from brine pools of the Red Sea.</title>
        <authorList>
            <person name="Mwirichia R."/>
            <person name="Alam I."/>
            <person name="Rashid M."/>
            <person name="Vinu M."/>
            <person name="Ba-Alawi W."/>
            <person name="Anthony Kamau A."/>
            <person name="Kamanda Ngugi D."/>
            <person name="Goker M."/>
            <person name="Klenk H.P."/>
            <person name="Bajic V."/>
            <person name="Stingl U."/>
        </authorList>
    </citation>
    <scope>NUCLEOTIDE SEQUENCE [LARGE SCALE GENOMIC DNA]</scope>
    <source>
        <strain evidence="6">SCGC-AAA261G05</strain>
    </source>
</reference>
<evidence type="ECO:0000256" key="1">
    <source>
        <dbReference type="ARBA" id="ARBA00010541"/>
    </source>
</evidence>
<dbReference type="Pfam" id="PF13180">
    <property type="entry name" value="PDZ_2"/>
    <property type="match status" value="1"/>
</dbReference>
<dbReference type="InterPro" id="IPR001478">
    <property type="entry name" value="PDZ"/>
</dbReference>
<dbReference type="SMART" id="SM00228">
    <property type="entry name" value="PDZ"/>
    <property type="match status" value="1"/>
</dbReference>
<evidence type="ECO:0000259" key="5">
    <source>
        <dbReference type="SMART" id="SM00228"/>
    </source>
</evidence>
<comment type="similarity">
    <text evidence="1">Belongs to the peptidase S1C family.</text>
</comment>
<dbReference type="GO" id="GO:0004252">
    <property type="term" value="F:serine-type endopeptidase activity"/>
    <property type="evidence" value="ECO:0007669"/>
    <property type="project" value="InterPro"/>
</dbReference>
<keyword evidence="7" id="KW-1185">Reference proteome</keyword>
<feature type="domain" description="PDZ" evidence="5">
    <location>
        <begin position="260"/>
        <end position="342"/>
    </location>
</feature>
<keyword evidence="3" id="KW-0378">Hydrolase</keyword>
<protein>
    <recommendedName>
        <fullName evidence="5">PDZ domain-containing protein</fullName>
    </recommendedName>
</protein>
<name>A0A133VAZ2_9EURY</name>
<comment type="caution">
    <text evidence="6">The sequence shown here is derived from an EMBL/GenBank/DDBJ whole genome shotgun (WGS) entry which is preliminary data.</text>
</comment>
<gene>
    <name evidence="6" type="ORF">AKJ47_01940</name>
</gene>
<feature type="region of interest" description="Disordered" evidence="4">
    <location>
        <begin position="1"/>
        <end position="20"/>
    </location>
</feature>
<dbReference type="PANTHER" id="PTHR43343">
    <property type="entry name" value="PEPTIDASE S12"/>
    <property type="match status" value="1"/>
</dbReference>
<sequence length="357" mass="38502">MTRLGNGEDGTSSVSESKFQRLKRRVDSLENGSMNEPRTVNATENLWSVDEIYRLVENSVVEIRVTKSSEGFFETEQTGLGSGFVYDKSGHVITNQHVVEGADEVLVRFYNGETVKAKVIGSDSYSDLAVIKVDTSELDCRLDPVSLGDSSVLETGDPIVTVGNPYGLEGTTTFGIVSQTGRVLSSETRYLIPGVIQIDAPINSGNSGGPLLNMAGRVVGVTTAIQSETGTFSGIGYAVPSDLMNRVVESLIEEGEYSYAWLGISGQKVTYETAQRRGLERTRGFLVKNVSQDGPSSDRVMENDVILRIDGREVMGVGDILSYIGVEKAPGEDVSLKVLRDGEETVVTVKLGVRPSP</sequence>
<dbReference type="Gene3D" id="2.40.10.10">
    <property type="entry name" value="Trypsin-like serine proteases"/>
    <property type="match status" value="2"/>
</dbReference>
<dbReference type="SUPFAM" id="SSF50156">
    <property type="entry name" value="PDZ domain-like"/>
    <property type="match status" value="1"/>
</dbReference>
<evidence type="ECO:0000256" key="2">
    <source>
        <dbReference type="ARBA" id="ARBA00022670"/>
    </source>
</evidence>
<organism evidence="6 7">
    <name type="scientific">candidate division MSBL1 archaeon SCGC-AAA261G05</name>
    <dbReference type="NCBI Taxonomy" id="1698276"/>
    <lineage>
        <taxon>Archaea</taxon>
        <taxon>Methanobacteriati</taxon>
        <taxon>Methanobacteriota</taxon>
        <taxon>candidate division MSBL1</taxon>
    </lineage>
</organism>
<dbReference type="PANTHER" id="PTHR43343:SF3">
    <property type="entry name" value="PROTEASE DO-LIKE 8, CHLOROPLASTIC"/>
    <property type="match status" value="1"/>
</dbReference>